<evidence type="ECO:0000313" key="1">
    <source>
        <dbReference type="EMBL" id="CAG2255278.1"/>
    </source>
</evidence>
<dbReference type="EMBL" id="CAJPWZ010003261">
    <property type="protein sequence ID" value="CAG2255278.1"/>
    <property type="molecule type" value="Genomic_DNA"/>
</dbReference>
<organism evidence="1 2">
    <name type="scientific">Mytilus edulis</name>
    <name type="common">Blue mussel</name>
    <dbReference type="NCBI Taxonomy" id="6550"/>
    <lineage>
        <taxon>Eukaryota</taxon>
        <taxon>Metazoa</taxon>
        <taxon>Spiralia</taxon>
        <taxon>Lophotrochozoa</taxon>
        <taxon>Mollusca</taxon>
        <taxon>Bivalvia</taxon>
        <taxon>Autobranchia</taxon>
        <taxon>Pteriomorphia</taxon>
        <taxon>Mytilida</taxon>
        <taxon>Mytiloidea</taxon>
        <taxon>Mytilidae</taxon>
        <taxon>Mytilinae</taxon>
        <taxon>Mytilus</taxon>
    </lineage>
</organism>
<gene>
    <name evidence="1" type="ORF">MEDL_66697</name>
</gene>
<reference evidence="1" key="1">
    <citation type="submission" date="2021-03" db="EMBL/GenBank/DDBJ databases">
        <authorList>
            <person name="Bekaert M."/>
        </authorList>
    </citation>
    <scope>NUCLEOTIDE SEQUENCE</scope>
</reference>
<evidence type="ECO:0000313" key="2">
    <source>
        <dbReference type="Proteomes" id="UP000683360"/>
    </source>
</evidence>
<dbReference type="OrthoDB" id="6194537at2759"/>
<proteinExistence type="predicted"/>
<keyword evidence="2" id="KW-1185">Reference proteome</keyword>
<protein>
    <submittedName>
        <fullName evidence="1">RAB33A</fullName>
    </submittedName>
</protein>
<dbReference type="AlphaFoldDB" id="A0A8S3VF29"/>
<sequence>MDLSKSQSGPQSITQFELCESDPKISRKCFNIFMCVACKNNIHPENETAWKQKNSDIKQIEIRDDRGRTTSDIRDGPASVDVSVVEEYQTTLKGVFQLAVNTVDYSFWIGDEYQNIKDVSQMATSLDDSLWLGDRGGNQNGIRLFTSHTGLPKVK</sequence>
<comment type="caution">
    <text evidence="1">The sequence shown here is derived from an EMBL/GenBank/DDBJ whole genome shotgun (WGS) entry which is preliminary data.</text>
</comment>
<name>A0A8S3VF29_MYTED</name>
<accession>A0A8S3VF29</accession>
<dbReference type="Proteomes" id="UP000683360">
    <property type="component" value="Unassembled WGS sequence"/>
</dbReference>